<accession>A0A813SA26</accession>
<protein>
    <recommendedName>
        <fullName evidence="2">DNA ligase D 3'-phosphoesterase domain-containing protein</fullName>
    </recommendedName>
</protein>
<name>A0A813SA26_9BILA</name>
<dbReference type="EMBL" id="CAJNOL010000053">
    <property type="protein sequence ID" value="CAF0794917.1"/>
    <property type="molecule type" value="Genomic_DNA"/>
</dbReference>
<dbReference type="EMBL" id="CAJNOH010000068">
    <property type="protein sequence ID" value="CAF0834138.1"/>
    <property type="molecule type" value="Genomic_DNA"/>
</dbReference>
<reference evidence="3" key="1">
    <citation type="submission" date="2021-02" db="EMBL/GenBank/DDBJ databases">
        <authorList>
            <person name="Nowell W R."/>
        </authorList>
    </citation>
    <scope>NUCLEOTIDE SEQUENCE</scope>
</reference>
<evidence type="ECO:0000259" key="2">
    <source>
        <dbReference type="Pfam" id="PF13298"/>
    </source>
</evidence>
<feature type="domain" description="DNA ligase D 3'-phosphoesterase" evidence="2">
    <location>
        <begin position="70"/>
        <end position="176"/>
    </location>
</feature>
<gene>
    <name evidence="3" type="ORF">JXQ802_LOCUS3850</name>
    <name evidence="4" type="ORF">JXQ802_LOCUS3919</name>
    <name evidence="5" type="ORF">PYM288_LOCUS6238</name>
</gene>
<dbReference type="PANTHER" id="PTHR39465:SF1">
    <property type="entry name" value="DNA LIGASE D 3'-PHOSPHOESTERASE DOMAIN-CONTAINING PROTEIN"/>
    <property type="match status" value="1"/>
</dbReference>
<dbReference type="Proteomes" id="UP000663854">
    <property type="component" value="Unassembled WGS sequence"/>
</dbReference>
<evidence type="ECO:0000313" key="5">
    <source>
        <dbReference type="EMBL" id="CAF0834138.1"/>
    </source>
</evidence>
<dbReference type="EMBL" id="CAJNOL010000052">
    <property type="protein sequence ID" value="CAF0793432.1"/>
    <property type="molecule type" value="Genomic_DNA"/>
</dbReference>
<dbReference type="PANTHER" id="PTHR39465">
    <property type="entry name" value="DNA LIGASE D, 3'-PHOSPHOESTERASE DOMAIN"/>
    <property type="match status" value="1"/>
</dbReference>
<keyword evidence="6" id="KW-1185">Reference proteome</keyword>
<evidence type="ECO:0000256" key="1">
    <source>
        <dbReference type="SAM" id="MobiDB-lite"/>
    </source>
</evidence>
<sequence length="242" mass="28668">MISSKLINLYTERLLLKRYFYLTISRFDQNKMPSKNSLVEYEKKRDFKKTHEPKPTYDDKSTNEYRFVVQEHHASILHFDFRLEYNGVMKRSIPKGPSLNPRDKRLAIMVEDHPIPYMNFEGKIPEGEYGAGEVRTWDIGTYELLNDSNIDTGIEQGKLTFILNGKKLKGQFHMIRSRFGSKQRANQWLLMKKKDEFANENFVLERILNYGSRRDLQSSTTTNKKRQRQSTTKSPTRTTKRR</sequence>
<proteinExistence type="predicted"/>
<dbReference type="Pfam" id="PF13298">
    <property type="entry name" value="LigD_N"/>
    <property type="match status" value="1"/>
</dbReference>
<feature type="region of interest" description="Disordered" evidence="1">
    <location>
        <begin position="214"/>
        <end position="242"/>
    </location>
</feature>
<evidence type="ECO:0000313" key="6">
    <source>
        <dbReference type="Proteomes" id="UP000663870"/>
    </source>
</evidence>
<feature type="compositionally biased region" description="Low complexity" evidence="1">
    <location>
        <begin position="229"/>
        <end position="242"/>
    </location>
</feature>
<evidence type="ECO:0000313" key="4">
    <source>
        <dbReference type="EMBL" id="CAF0794917.1"/>
    </source>
</evidence>
<organism evidence="3 6">
    <name type="scientific">Rotaria sordida</name>
    <dbReference type="NCBI Taxonomy" id="392033"/>
    <lineage>
        <taxon>Eukaryota</taxon>
        <taxon>Metazoa</taxon>
        <taxon>Spiralia</taxon>
        <taxon>Gnathifera</taxon>
        <taxon>Rotifera</taxon>
        <taxon>Eurotatoria</taxon>
        <taxon>Bdelloidea</taxon>
        <taxon>Philodinida</taxon>
        <taxon>Philodinidae</taxon>
        <taxon>Rotaria</taxon>
    </lineage>
</organism>
<dbReference type="InterPro" id="IPR014144">
    <property type="entry name" value="LigD_PE_domain"/>
</dbReference>
<comment type="caution">
    <text evidence="3">The sequence shown here is derived from an EMBL/GenBank/DDBJ whole genome shotgun (WGS) entry which is preliminary data.</text>
</comment>
<dbReference type="Proteomes" id="UP000663870">
    <property type="component" value="Unassembled WGS sequence"/>
</dbReference>
<dbReference type="AlphaFoldDB" id="A0A813SA26"/>
<evidence type="ECO:0000313" key="3">
    <source>
        <dbReference type="EMBL" id="CAF0793432.1"/>
    </source>
</evidence>
<dbReference type="NCBIfam" id="TIGR02777">
    <property type="entry name" value="LigD_PE_dom"/>
    <property type="match status" value="1"/>
</dbReference>